<keyword evidence="2" id="KW-0902">Two-component regulatory system</keyword>
<dbReference type="InterPro" id="IPR051677">
    <property type="entry name" value="AfsR-DnrI-RedD_regulator"/>
</dbReference>
<dbReference type="InterPro" id="IPR005158">
    <property type="entry name" value="BTAD"/>
</dbReference>
<dbReference type="Pfam" id="PF00486">
    <property type="entry name" value="Trans_reg_C"/>
    <property type="match status" value="1"/>
</dbReference>
<dbReference type="SMART" id="SM00448">
    <property type="entry name" value="REC"/>
    <property type="match status" value="1"/>
</dbReference>
<evidence type="ECO:0000256" key="2">
    <source>
        <dbReference type="ARBA" id="ARBA00023012"/>
    </source>
</evidence>
<evidence type="ECO:0000256" key="4">
    <source>
        <dbReference type="ARBA" id="ARBA00023125"/>
    </source>
</evidence>
<dbReference type="SUPFAM" id="SSF48452">
    <property type="entry name" value="TPR-like"/>
    <property type="match status" value="1"/>
</dbReference>
<gene>
    <name evidence="8" type="ORF">ACFQ4B_32045</name>
</gene>
<dbReference type="InterPro" id="IPR001867">
    <property type="entry name" value="OmpR/PhoB-type_DNA-bd"/>
</dbReference>
<dbReference type="RefSeq" id="WP_345587495.1">
    <property type="nucleotide sequence ID" value="NZ_BAABJG010000010.1"/>
</dbReference>
<sequence length="369" mass="41926">MRVILIDDEENALDILEILLREIGSVTVTGRYTNPMQALDALEQLQPDAVFLDIQMPGMLGIEAARRIKAAAPHTQIVFTTAYSEYAVEAFELQSIDYLLKPFTKERLRNTISRFVKLQPHNSPTEAEPGAGTYVQCFGGFQIQTANGLLSWKTNKEKELCAFLIHHAGQQADAAVMINSIWPESELDKAKAYLYTCLSYLRKSFQANHVKLKVTKAGRGYAIDMEGTQSDVAEFLLLAEQTATEQAMSEKQYEKLNVLYKGEYLQGCDFHWAMWKGEELKNKYIQTLRTAYGHFLRTGNMALAADSLRHVLTASPDSEKDGRDLIRLYLHTDKRNEAMKIFRQLDHAVRVNLGVELEEETVRLYRSFA</sequence>
<keyword evidence="9" id="KW-1185">Reference proteome</keyword>
<evidence type="ECO:0000256" key="3">
    <source>
        <dbReference type="ARBA" id="ARBA00023015"/>
    </source>
</evidence>
<evidence type="ECO:0000313" key="8">
    <source>
        <dbReference type="EMBL" id="MFD1224753.1"/>
    </source>
</evidence>
<dbReference type="InterPro" id="IPR011006">
    <property type="entry name" value="CheY-like_superfamily"/>
</dbReference>
<proteinExistence type="inferred from homology"/>
<dbReference type="Gene3D" id="1.25.40.10">
    <property type="entry name" value="Tetratricopeptide repeat domain"/>
    <property type="match status" value="1"/>
</dbReference>
<dbReference type="InterPro" id="IPR001789">
    <property type="entry name" value="Sig_transdc_resp-reg_receiver"/>
</dbReference>
<evidence type="ECO:0000313" key="9">
    <source>
        <dbReference type="Proteomes" id="UP001597180"/>
    </source>
</evidence>
<dbReference type="InterPro" id="IPR036388">
    <property type="entry name" value="WH-like_DNA-bd_sf"/>
</dbReference>
<dbReference type="InterPro" id="IPR016032">
    <property type="entry name" value="Sig_transdc_resp-reg_C-effctor"/>
</dbReference>
<protein>
    <submittedName>
        <fullName evidence="8">Response regulator</fullName>
    </submittedName>
</protein>
<keyword evidence="3" id="KW-0805">Transcription regulation</keyword>
<comment type="caution">
    <text evidence="8">The sequence shown here is derived from an EMBL/GenBank/DDBJ whole genome shotgun (WGS) entry which is preliminary data.</text>
</comment>
<evidence type="ECO:0000259" key="7">
    <source>
        <dbReference type="PROSITE" id="PS50110"/>
    </source>
</evidence>
<evidence type="ECO:0000256" key="6">
    <source>
        <dbReference type="PROSITE-ProRule" id="PRU00169"/>
    </source>
</evidence>
<organism evidence="8 9">
    <name type="scientific">Paenibacillus vulneris</name>
    <dbReference type="NCBI Taxonomy" id="1133364"/>
    <lineage>
        <taxon>Bacteria</taxon>
        <taxon>Bacillati</taxon>
        <taxon>Bacillota</taxon>
        <taxon>Bacilli</taxon>
        <taxon>Bacillales</taxon>
        <taxon>Paenibacillaceae</taxon>
        <taxon>Paenibacillus</taxon>
    </lineage>
</organism>
<dbReference type="Pfam" id="PF03704">
    <property type="entry name" value="BTAD"/>
    <property type="match status" value="1"/>
</dbReference>
<dbReference type="Pfam" id="PF00072">
    <property type="entry name" value="Response_reg"/>
    <property type="match status" value="1"/>
</dbReference>
<dbReference type="SUPFAM" id="SSF52172">
    <property type="entry name" value="CheY-like"/>
    <property type="match status" value="1"/>
</dbReference>
<dbReference type="EMBL" id="JBHTLU010000047">
    <property type="protein sequence ID" value="MFD1224753.1"/>
    <property type="molecule type" value="Genomic_DNA"/>
</dbReference>
<feature type="domain" description="Response regulatory" evidence="7">
    <location>
        <begin position="2"/>
        <end position="116"/>
    </location>
</feature>
<evidence type="ECO:0000256" key="1">
    <source>
        <dbReference type="ARBA" id="ARBA00005820"/>
    </source>
</evidence>
<dbReference type="InterPro" id="IPR011990">
    <property type="entry name" value="TPR-like_helical_dom_sf"/>
</dbReference>
<dbReference type="Gene3D" id="3.40.50.2300">
    <property type="match status" value="1"/>
</dbReference>
<dbReference type="PANTHER" id="PTHR35807">
    <property type="entry name" value="TRANSCRIPTIONAL REGULATOR REDD-RELATED"/>
    <property type="match status" value="1"/>
</dbReference>
<dbReference type="Gene3D" id="1.10.10.10">
    <property type="entry name" value="Winged helix-like DNA-binding domain superfamily/Winged helix DNA-binding domain"/>
    <property type="match status" value="1"/>
</dbReference>
<dbReference type="Proteomes" id="UP001597180">
    <property type="component" value="Unassembled WGS sequence"/>
</dbReference>
<evidence type="ECO:0000256" key="5">
    <source>
        <dbReference type="ARBA" id="ARBA00023163"/>
    </source>
</evidence>
<reference evidence="9" key="1">
    <citation type="journal article" date="2019" name="Int. J. Syst. Evol. Microbiol.">
        <title>The Global Catalogue of Microorganisms (GCM) 10K type strain sequencing project: providing services to taxonomists for standard genome sequencing and annotation.</title>
        <authorList>
            <consortium name="The Broad Institute Genomics Platform"/>
            <consortium name="The Broad Institute Genome Sequencing Center for Infectious Disease"/>
            <person name="Wu L."/>
            <person name="Ma J."/>
        </authorList>
    </citation>
    <scope>NUCLEOTIDE SEQUENCE [LARGE SCALE GENOMIC DNA]</scope>
    <source>
        <strain evidence="9">CCUG 53270</strain>
    </source>
</reference>
<accession>A0ABW3UV13</accession>
<keyword evidence="4" id="KW-0238">DNA-binding</keyword>
<keyword evidence="5" id="KW-0804">Transcription</keyword>
<dbReference type="SUPFAM" id="SSF46894">
    <property type="entry name" value="C-terminal effector domain of the bipartite response regulators"/>
    <property type="match status" value="1"/>
</dbReference>
<keyword evidence="6" id="KW-0597">Phosphoprotein</keyword>
<feature type="modified residue" description="4-aspartylphosphate" evidence="6">
    <location>
        <position position="53"/>
    </location>
</feature>
<comment type="similarity">
    <text evidence="1">Belongs to the AfsR/DnrI/RedD regulatory family.</text>
</comment>
<dbReference type="PROSITE" id="PS50110">
    <property type="entry name" value="RESPONSE_REGULATORY"/>
    <property type="match status" value="1"/>
</dbReference>
<dbReference type="SMART" id="SM01043">
    <property type="entry name" value="BTAD"/>
    <property type="match status" value="1"/>
</dbReference>
<name>A0ABW3UV13_9BACL</name>